<evidence type="ECO:0000256" key="3">
    <source>
        <dbReference type="ARBA" id="ARBA00023163"/>
    </source>
</evidence>
<dbReference type="Gene3D" id="1.10.260.40">
    <property type="entry name" value="lambda repressor-like DNA-binding domains"/>
    <property type="match status" value="1"/>
</dbReference>
<dbReference type="Pfam" id="PF13377">
    <property type="entry name" value="Peripla_BP_3"/>
    <property type="match status" value="1"/>
</dbReference>
<keyword evidence="2" id="KW-0238">DNA-binding</keyword>
<sequence>MTVTIKDVAKKAKVAPSTVSRVIADHPKITQETKEKVRKVMQELGYHPNLLARKLVTQSSQTIGVIRKMSSKYLLSDPFFPEALQGINDLLRAKKYSILTVNGEAEDEIYQEVVNMVQGKSVDGMILLYSQYQDPVFDFLVEQDFPFTMLGKPTEHSNKVMYVDNDNVKAACDMTEYLIQLGHTRIAYIGGDPKFEVHKDREQGYRQALIQANIQTEHIFRQEVSKENARNVVQQIMAQQPRPTAIVTTDELRAMSILSALYEQKLRVPDDIAVTAFTNSMLSELSSPPLTTMDIHPFQLGYETAKSLVDLLENPKMMKRNILVPATIVTRESCKKM</sequence>
<dbReference type="CDD" id="cd06294">
    <property type="entry name" value="PBP1_MalR-like"/>
    <property type="match status" value="1"/>
</dbReference>
<dbReference type="RefSeq" id="WP_264988694.1">
    <property type="nucleotide sequence ID" value="NZ_BRZA01000002.1"/>
</dbReference>
<dbReference type="SMART" id="SM00354">
    <property type="entry name" value="HTH_LACI"/>
    <property type="match status" value="1"/>
</dbReference>
<evidence type="ECO:0000256" key="1">
    <source>
        <dbReference type="ARBA" id="ARBA00023015"/>
    </source>
</evidence>
<keyword evidence="6" id="KW-1185">Reference proteome</keyword>
<dbReference type="InterPro" id="IPR010982">
    <property type="entry name" value="Lambda_DNA-bd_dom_sf"/>
</dbReference>
<dbReference type="PANTHER" id="PTHR30146">
    <property type="entry name" value="LACI-RELATED TRANSCRIPTIONAL REPRESSOR"/>
    <property type="match status" value="1"/>
</dbReference>
<protein>
    <submittedName>
        <fullName evidence="5">LacI family transcriptional regulator</fullName>
    </submittedName>
</protein>
<dbReference type="EMBL" id="BRZA01000002">
    <property type="protein sequence ID" value="GLC88943.1"/>
    <property type="molecule type" value="Genomic_DNA"/>
</dbReference>
<feature type="domain" description="HTH lacI-type" evidence="4">
    <location>
        <begin position="3"/>
        <end position="57"/>
    </location>
</feature>
<dbReference type="PANTHER" id="PTHR30146:SF109">
    <property type="entry name" value="HTH-TYPE TRANSCRIPTIONAL REGULATOR GALS"/>
    <property type="match status" value="1"/>
</dbReference>
<evidence type="ECO:0000313" key="6">
    <source>
        <dbReference type="Proteomes" id="UP001065593"/>
    </source>
</evidence>
<dbReference type="InterPro" id="IPR000843">
    <property type="entry name" value="HTH_LacI"/>
</dbReference>
<keyword evidence="1" id="KW-0805">Transcription regulation</keyword>
<dbReference type="SUPFAM" id="SSF47413">
    <property type="entry name" value="lambda repressor-like DNA-binding domains"/>
    <property type="match status" value="1"/>
</dbReference>
<organism evidence="5 6">
    <name type="scientific">Lysinibacillus piscis</name>
    <dbReference type="NCBI Taxonomy" id="2518931"/>
    <lineage>
        <taxon>Bacteria</taxon>
        <taxon>Bacillati</taxon>
        <taxon>Bacillota</taxon>
        <taxon>Bacilli</taxon>
        <taxon>Bacillales</taxon>
        <taxon>Bacillaceae</taxon>
        <taxon>Lysinibacillus</taxon>
    </lineage>
</organism>
<dbReference type="Proteomes" id="UP001065593">
    <property type="component" value="Unassembled WGS sequence"/>
</dbReference>
<evidence type="ECO:0000259" key="4">
    <source>
        <dbReference type="PROSITE" id="PS50932"/>
    </source>
</evidence>
<proteinExistence type="predicted"/>
<dbReference type="Pfam" id="PF00356">
    <property type="entry name" value="LacI"/>
    <property type="match status" value="1"/>
</dbReference>
<evidence type="ECO:0000256" key="2">
    <source>
        <dbReference type="ARBA" id="ARBA00023125"/>
    </source>
</evidence>
<gene>
    <name evidence="5" type="ORF">LYSBPC_20700</name>
</gene>
<comment type="caution">
    <text evidence="5">The sequence shown here is derived from an EMBL/GenBank/DDBJ whole genome shotgun (WGS) entry which is preliminary data.</text>
</comment>
<name>A0ABQ5NKW7_9BACI</name>
<dbReference type="Gene3D" id="3.40.50.2300">
    <property type="match status" value="2"/>
</dbReference>
<reference evidence="5" key="1">
    <citation type="submission" date="2022-08" db="EMBL/GenBank/DDBJ databases">
        <title>Draft genome sequence of Lysinibacillus sp. strain KH24.</title>
        <authorList>
            <person name="Kanbe H."/>
            <person name="Itoh H."/>
        </authorList>
    </citation>
    <scope>NUCLEOTIDE SEQUENCE</scope>
    <source>
        <strain evidence="5">KH24</strain>
    </source>
</reference>
<dbReference type="SUPFAM" id="SSF53822">
    <property type="entry name" value="Periplasmic binding protein-like I"/>
    <property type="match status" value="1"/>
</dbReference>
<dbReference type="CDD" id="cd01392">
    <property type="entry name" value="HTH_LacI"/>
    <property type="match status" value="1"/>
</dbReference>
<dbReference type="InterPro" id="IPR046335">
    <property type="entry name" value="LacI/GalR-like_sensor"/>
</dbReference>
<dbReference type="InterPro" id="IPR028082">
    <property type="entry name" value="Peripla_BP_I"/>
</dbReference>
<dbReference type="PROSITE" id="PS50932">
    <property type="entry name" value="HTH_LACI_2"/>
    <property type="match status" value="1"/>
</dbReference>
<keyword evidence="3" id="KW-0804">Transcription</keyword>
<accession>A0ABQ5NKW7</accession>
<evidence type="ECO:0000313" key="5">
    <source>
        <dbReference type="EMBL" id="GLC88943.1"/>
    </source>
</evidence>